<dbReference type="Gene3D" id="3.10.20.90">
    <property type="entry name" value="Phosphatidylinositol 3-kinase Catalytic Subunit, Chain A, domain 1"/>
    <property type="match status" value="1"/>
</dbReference>
<comment type="caution">
    <text evidence="2">The sequence shown here is derived from an EMBL/GenBank/DDBJ whole genome shotgun (WGS) entry which is preliminary data.</text>
</comment>
<organism evidence="2 3">
    <name type="scientific">Alosa alosa</name>
    <name type="common">allis shad</name>
    <dbReference type="NCBI Taxonomy" id="278164"/>
    <lineage>
        <taxon>Eukaryota</taxon>
        <taxon>Metazoa</taxon>
        <taxon>Chordata</taxon>
        <taxon>Craniata</taxon>
        <taxon>Vertebrata</taxon>
        <taxon>Euteleostomi</taxon>
        <taxon>Actinopterygii</taxon>
        <taxon>Neopterygii</taxon>
        <taxon>Teleostei</taxon>
        <taxon>Clupei</taxon>
        <taxon>Clupeiformes</taxon>
        <taxon>Clupeoidei</taxon>
        <taxon>Clupeidae</taxon>
        <taxon>Alosa</taxon>
    </lineage>
</organism>
<dbReference type="EMBL" id="JADWDJ010000002">
    <property type="protein sequence ID" value="KAG5283988.1"/>
    <property type="molecule type" value="Genomic_DNA"/>
</dbReference>
<dbReference type="InterPro" id="IPR000626">
    <property type="entry name" value="Ubiquitin-like_dom"/>
</dbReference>
<dbReference type="Proteomes" id="UP000823561">
    <property type="component" value="Chromosome 2"/>
</dbReference>
<sequence length="138" mass="15059">MATLTCAPQNLWTFQPSVHQACNPACTPTALPSPVEHHPALKHTTHAYLGVIRESSSSPGPFTVTVMNGSNGKAVHLVVKSTDTIVQLQTQLNRKGGPEWKDMNLAFNGKPVMEDKYLRDLGVREGSMFVTYRRCPGG</sequence>
<feature type="domain" description="Ubiquitin-like" evidence="1">
    <location>
        <begin position="62"/>
        <end position="138"/>
    </location>
</feature>
<proteinExistence type="predicted"/>
<evidence type="ECO:0000313" key="3">
    <source>
        <dbReference type="Proteomes" id="UP000823561"/>
    </source>
</evidence>
<dbReference type="InterPro" id="IPR022617">
    <property type="entry name" value="Rad60/SUMO-like_dom"/>
</dbReference>
<evidence type="ECO:0000259" key="1">
    <source>
        <dbReference type="PROSITE" id="PS50053"/>
    </source>
</evidence>
<keyword evidence="3" id="KW-1185">Reference proteome</keyword>
<name>A0AAV6H9B1_9TELE</name>
<dbReference type="PROSITE" id="PS50053">
    <property type="entry name" value="UBIQUITIN_2"/>
    <property type="match status" value="1"/>
</dbReference>
<dbReference type="CDD" id="cd17039">
    <property type="entry name" value="Ubl_ubiquitin_like"/>
    <property type="match status" value="1"/>
</dbReference>
<dbReference type="InterPro" id="IPR029071">
    <property type="entry name" value="Ubiquitin-like_domsf"/>
</dbReference>
<protein>
    <recommendedName>
        <fullName evidence="1">Ubiquitin-like domain-containing protein</fullName>
    </recommendedName>
</protein>
<dbReference type="AlphaFoldDB" id="A0AAV6H9B1"/>
<dbReference type="Pfam" id="PF11976">
    <property type="entry name" value="Rad60-SLD"/>
    <property type="match status" value="1"/>
</dbReference>
<accession>A0AAV6H9B1</accession>
<dbReference type="SUPFAM" id="SSF54236">
    <property type="entry name" value="Ubiquitin-like"/>
    <property type="match status" value="1"/>
</dbReference>
<gene>
    <name evidence="2" type="ORF">AALO_G00021720</name>
</gene>
<reference evidence="2" key="1">
    <citation type="submission" date="2020-10" db="EMBL/GenBank/DDBJ databases">
        <title>Chromosome-scale genome assembly of the Allis shad, Alosa alosa.</title>
        <authorList>
            <person name="Margot Z."/>
            <person name="Christophe K."/>
            <person name="Cabau C."/>
            <person name="Louis A."/>
            <person name="Berthelot C."/>
            <person name="Parey E."/>
            <person name="Roest Crollius H."/>
            <person name="Montfort J."/>
            <person name="Robinson-Rechavi M."/>
            <person name="Bucao C."/>
            <person name="Bouchez O."/>
            <person name="Gislard M."/>
            <person name="Lluch J."/>
            <person name="Milhes M."/>
            <person name="Lampietro C."/>
            <person name="Lopez Roques C."/>
            <person name="Donnadieu C."/>
            <person name="Braasch I."/>
            <person name="Desvignes T."/>
            <person name="Postlethwait J."/>
            <person name="Bobe J."/>
            <person name="Guiguen Y."/>
        </authorList>
    </citation>
    <scope>NUCLEOTIDE SEQUENCE</scope>
    <source>
        <strain evidence="2">M-15738</strain>
        <tissue evidence="2">Blood</tissue>
    </source>
</reference>
<evidence type="ECO:0000313" key="2">
    <source>
        <dbReference type="EMBL" id="KAG5283988.1"/>
    </source>
</evidence>